<accession>A0A2B7XYY0</accession>
<keyword evidence="3" id="KW-1185">Reference proteome</keyword>
<protein>
    <submittedName>
        <fullName evidence="2">Uncharacterized protein</fullName>
    </submittedName>
</protein>
<sequence>MSAVAGDQTLTKRQERLFGIIEKVSQILEGSPSNAGTHTEIQASREQLPATTDGRNVEPYTPMRRWKEETFADQSFHGLRN</sequence>
<evidence type="ECO:0000256" key="1">
    <source>
        <dbReference type="SAM" id="MobiDB-lite"/>
    </source>
</evidence>
<feature type="compositionally biased region" description="Polar residues" evidence="1">
    <location>
        <begin position="31"/>
        <end position="54"/>
    </location>
</feature>
<reference evidence="2 3" key="1">
    <citation type="submission" date="2017-10" db="EMBL/GenBank/DDBJ databases">
        <title>Comparative genomics in systemic dimorphic fungi from Ajellomycetaceae.</title>
        <authorList>
            <person name="Munoz J.F."/>
            <person name="Mcewen J.G."/>
            <person name="Clay O.K."/>
            <person name="Cuomo C.A."/>
        </authorList>
    </citation>
    <scope>NUCLEOTIDE SEQUENCE [LARGE SCALE GENOMIC DNA]</scope>
    <source>
        <strain evidence="2 3">UAMH7299</strain>
    </source>
</reference>
<dbReference type="AlphaFoldDB" id="A0A2B7XYY0"/>
<proteinExistence type="predicted"/>
<name>A0A2B7XYY0_POLH7</name>
<evidence type="ECO:0000313" key="2">
    <source>
        <dbReference type="EMBL" id="PGH13983.1"/>
    </source>
</evidence>
<dbReference type="EMBL" id="PDNA01000098">
    <property type="protein sequence ID" value="PGH13983.1"/>
    <property type="molecule type" value="Genomic_DNA"/>
</dbReference>
<organism evidence="2 3">
    <name type="scientific">Polytolypa hystricis (strain UAMH7299)</name>
    <dbReference type="NCBI Taxonomy" id="1447883"/>
    <lineage>
        <taxon>Eukaryota</taxon>
        <taxon>Fungi</taxon>
        <taxon>Dikarya</taxon>
        <taxon>Ascomycota</taxon>
        <taxon>Pezizomycotina</taxon>
        <taxon>Eurotiomycetes</taxon>
        <taxon>Eurotiomycetidae</taxon>
        <taxon>Onygenales</taxon>
        <taxon>Onygenales incertae sedis</taxon>
        <taxon>Polytolypa</taxon>
    </lineage>
</organism>
<evidence type="ECO:0000313" key="3">
    <source>
        <dbReference type="Proteomes" id="UP000224634"/>
    </source>
</evidence>
<feature type="region of interest" description="Disordered" evidence="1">
    <location>
        <begin position="29"/>
        <end position="59"/>
    </location>
</feature>
<gene>
    <name evidence="2" type="ORF">AJ80_06123</name>
</gene>
<dbReference type="Proteomes" id="UP000224634">
    <property type="component" value="Unassembled WGS sequence"/>
</dbReference>
<comment type="caution">
    <text evidence="2">The sequence shown here is derived from an EMBL/GenBank/DDBJ whole genome shotgun (WGS) entry which is preliminary data.</text>
</comment>